<dbReference type="AlphaFoldDB" id="A0A1B6LJ56"/>
<accession>A0A1B6LJ56</accession>
<evidence type="ECO:0000313" key="2">
    <source>
        <dbReference type="EMBL" id="JAT23639.1"/>
    </source>
</evidence>
<gene>
    <name evidence="2" type="ORF">g.14877</name>
</gene>
<proteinExistence type="predicted"/>
<name>A0A1B6LJ56_9HEMI</name>
<dbReference type="EMBL" id="GEBQ01016338">
    <property type="protein sequence ID" value="JAT23639.1"/>
    <property type="molecule type" value="Transcribed_RNA"/>
</dbReference>
<dbReference type="PANTHER" id="PTHR12117:SF0">
    <property type="entry name" value="PROLYL 3-HYDROXYLASE OGFOD1"/>
    <property type="match status" value="1"/>
</dbReference>
<feature type="domain" description="Prolyl 3,4-dihydroxylase TPA1/OFD1 N-terminal" evidence="1">
    <location>
        <begin position="95"/>
        <end position="146"/>
    </location>
</feature>
<dbReference type="InterPro" id="IPR039558">
    <property type="entry name" value="TPA1/OFD1_N"/>
</dbReference>
<organism evidence="2">
    <name type="scientific">Graphocephala atropunctata</name>
    <dbReference type="NCBI Taxonomy" id="36148"/>
    <lineage>
        <taxon>Eukaryota</taxon>
        <taxon>Metazoa</taxon>
        <taxon>Ecdysozoa</taxon>
        <taxon>Arthropoda</taxon>
        <taxon>Hexapoda</taxon>
        <taxon>Insecta</taxon>
        <taxon>Pterygota</taxon>
        <taxon>Neoptera</taxon>
        <taxon>Paraneoptera</taxon>
        <taxon>Hemiptera</taxon>
        <taxon>Auchenorrhyncha</taxon>
        <taxon>Membracoidea</taxon>
        <taxon>Cicadellidae</taxon>
        <taxon>Cicadellinae</taxon>
        <taxon>Cicadellini</taxon>
        <taxon>Graphocephala</taxon>
    </lineage>
</organism>
<dbReference type="Gene3D" id="2.60.120.620">
    <property type="entry name" value="q2cbj1_9rhob like domain"/>
    <property type="match status" value="1"/>
</dbReference>
<sequence length="162" mass="19095">MNHQREVKHYPALNLYKIKKVLEHESLVRNLAKQVRTLTFDPVENDLHCFNLTGDLTGIEDLPSVVEDFVKLMNTGMRKTIEDLYRIQTLPKISMTASAYVKGDFLLCHDDLCSDRHIAFVYYLSEDWNEDDGGALRFFDYDEDFKCYHRIKFWYEDVSVLS</sequence>
<dbReference type="PANTHER" id="PTHR12117">
    <property type="entry name" value="HISTONE ACETYLTRANSFERASE COMPLEX"/>
    <property type="match status" value="1"/>
</dbReference>
<protein>
    <recommendedName>
        <fullName evidence="1">Prolyl 3,4-dihydroxylase TPA1/OFD1 N-terminal domain-containing protein</fullName>
    </recommendedName>
</protein>
<evidence type="ECO:0000259" key="1">
    <source>
        <dbReference type="Pfam" id="PF13661"/>
    </source>
</evidence>
<dbReference type="InterPro" id="IPR051842">
    <property type="entry name" value="uS12_prolyl_hydroxylase"/>
</dbReference>
<dbReference type="Pfam" id="PF13661">
    <property type="entry name" value="2OG-FeII_Oxy_4"/>
    <property type="match status" value="1"/>
</dbReference>
<reference evidence="2" key="1">
    <citation type="submission" date="2015-11" db="EMBL/GenBank/DDBJ databases">
        <title>De novo transcriptome assembly of four potential Pierce s Disease insect vectors from Arizona vineyards.</title>
        <authorList>
            <person name="Tassone E.E."/>
        </authorList>
    </citation>
    <scope>NUCLEOTIDE SEQUENCE</scope>
</reference>